<evidence type="ECO:0000256" key="6">
    <source>
        <dbReference type="ARBA" id="ARBA00022490"/>
    </source>
</evidence>
<evidence type="ECO:0000256" key="2">
    <source>
        <dbReference type="ARBA" id="ARBA00001946"/>
    </source>
</evidence>
<dbReference type="Gene3D" id="3.40.120.10">
    <property type="entry name" value="Alpha-D-Glucose-1,6-Bisphosphate, subunit A, domain 3"/>
    <property type="match status" value="3"/>
</dbReference>
<dbReference type="GeneID" id="116307973"/>
<dbReference type="InterPro" id="IPR005845">
    <property type="entry name" value="A-D-PHexomutase_a/b/a-II"/>
</dbReference>
<evidence type="ECO:0000256" key="1">
    <source>
        <dbReference type="ARBA" id="ARBA00000443"/>
    </source>
</evidence>
<comment type="subcellular location">
    <subcellularLocation>
        <location evidence="3">Cytoplasm</location>
    </subcellularLocation>
</comment>
<dbReference type="KEGG" id="aten:116307973"/>
<feature type="domain" description="Alpha-D-phosphohexomutase alpha/beta/alpha" evidence="12">
    <location>
        <begin position="15"/>
        <end position="156"/>
    </location>
</feature>
<evidence type="ECO:0000313" key="15">
    <source>
        <dbReference type="Proteomes" id="UP000515163"/>
    </source>
</evidence>
<dbReference type="GO" id="GO:0004614">
    <property type="term" value="F:phosphoglucomutase activity"/>
    <property type="evidence" value="ECO:0007669"/>
    <property type="project" value="UniProtKB-EC"/>
</dbReference>
<keyword evidence="8 11" id="KW-0479">Metal-binding</keyword>
<dbReference type="InterPro" id="IPR016066">
    <property type="entry name" value="A-D-PHexomutase_CS"/>
</dbReference>
<dbReference type="InterPro" id="IPR005841">
    <property type="entry name" value="Alpha-D-phosphohexomutase_SF"/>
</dbReference>
<keyword evidence="6" id="KW-0963">Cytoplasm</keyword>
<evidence type="ECO:0000259" key="12">
    <source>
        <dbReference type="Pfam" id="PF02878"/>
    </source>
</evidence>
<dbReference type="FunFam" id="3.40.120.10:FF:000007">
    <property type="entry name" value="Phosphoglucomutase 5"/>
    <property type="match status" value="1"/>
</dbReference>
<dbReference type="InterPro" id="IPR036900">
    <property type="entry name" value="A-D-PHexomutase_C_sf"/>
</dbReference>
<comment type="catalytic activity">
    <reaction evidence="1">
        <text>alpha-D-glucose 1-phosphate = alpha-D-glucose 6-phosphate</text>
        <dbReference type="Rhea" id="RHEA:23536"/>
        <dbReference type="ChEBI" id="CHEBI:58225"/>
        <dbReference type="ChEBI" id="CHEBI:58601"/>
        <dbReference type="EC" id="5.4.2.2"/>
    </reaction>
</comment>
<feature type="domain" description="Alpha-D-phosphohexomutase alpha/beta/alpha" evidence="14">
    <location>
        <begin position="327"/>
        <end position="420"/>
    </location>
</feature>
<dbReference type="FunFam" id="3.30.310.50:FF:000002">
    <property type="entry name" value="Phosphoglucomutase 5"/>
    <property type="match status" value="1"/>
</dbReference>
<dbReference type="Proteomes" id="UP000515163">
    <property type="component" value="Unplaced"/>
</dbReference>
<comment type="similarity">
    <text evidence="4 11">Belongs to the phosphohexose mutase family.</text>
</comment>
<evidence type="ECO:0000256" key="7">
    <source>
        <dbReference type="ARBA" id="ARBA00022553"/>
    </source>
</evidence>
<dbReference type="InterPro" id="IPR005844">
    <property type="entry name" value="A-D-PHexomutase_a/b/a-I"/>
</dbReference>
<dbReference type="PANTHER" id="PTHR22573:SF2">
    <property type="entry name" value="PHOSPHOGLUCOMUTASE"/>
    <property type="match status" value="1"/>
</dbReference>
<evidence type="ECO:0000256" key="9">
    <source>
        <dbReference type="ARBA" id="ARBA00022842"/>
    </source>
</evidence>
<dbReference type="AlphaFoldDB" id="A0A6P8J8R7"/>
<accession>A0A6P8J8R7</accession>
<dbReference type="InterPro" id="IPR016055">
    <property type="entry name" value="A-D-PHexomutase_a/b/a-I/II/III"/>
</dbReference>
<dbReference type="Gene3D" id="3.30.310.50">
    <property type="entry name" value="Alpha-D-phosphohexomutase, C-terminal domain"/>
    <property type="match status" value="1"/>
</dbReference>
<dbReference type="OrthoDB" id="2291at2759"/>
<dbReference type="PRINTS" id="PR00509">
    <property type="entry name" value="PGMPMM"/>
</dbReference>
<dbReference type="NCBIfam" id="NF005737">
    <property type="entry name" value="PRK07564.1-1"/>
    <property type="match status" value="1"/>
</dbReference>
<evidence type="ECO:0000256" key="4">
    <source>
        <dbReference type="ARBA" id="ARBA00010231"/>
    </source>
</evidence>
<evidence type="ECO:0000256" key="8">
    <source>
        <dbReference type="ARBA" id="ARBA00022723"/>
    </source>
</evidence>
<proteinExistence type="inferred from homology"/>
<gene>
    <name evidence="16" type="primary">LOC116307973</name>
</gene>
<evidence type="ECO:0000259" key="14">
    <source>
        <dbReference type="Pfam" id="PF02880"/>
    </source>
</evidence>
<keyword evidence="10" id="KW-0413">Isomerase</keyword>
<dbReference type="FunFam" id="3.40.120.10:FF:000004">
    <property type="entry name" value="Phosphoglucomutase 5"/>
    <property type="match status" value="1"/>
</dbReference>
<evidence type="ECO:0000256" key="5">
    <source>
        <dbReference type="ARBA" id="ARBA00012728"/>
    </source>
</evidence>
<protein>
    <recommendedName>
        <fullName evidence="5">phosphoglucomutase (alpha-D-glucose-1,6-bisphosphate-dependent)</fullName>
        <ecNumber evidence="5">5.4.2.2</ecNumber>
    </recommendedName>
</protein>
<dbReference type="GO" id="GO:0000287">
    <property type="term" value="F:magnesium ion binding"/>
    <property type="evidence" value="ECO:0007669"/>
    <property type="project" value="InterPro"/>
</dbReference>
<keyword evidence="15" id="KW-1185">Reference proteome</keyword>
<organism evidence="15 16">
    <name type="scientific">Actinia tenebrosa</name>
    <name type="common">Australian red waratah sea anemone</name>
    <dbReference type="NCBI Taxonomy" id="6105"/>
    <lineage>
        <taxon>Eukaryota</taxon>
        <taxon>Metazoa</taxon>
        <taxon>Cnidaria</taxon>
        <taxon>Anthozoa</taxon>
        <taxon>Hexacorallia</taxon>
        <taxon>Actiniaria</taxon>
        <taxon>Actiniidae</taxon>
        <taxon>Actinia</taxon>
    </lineage>
</organism>
<dbReference type="FunCoup" id="A0A6P8J8R7">
    <property type="interactions" value="855"/>
</dbReference>
<name>A0A6P8J8R7_ACTTE</name>
<dbReference type="PANTHER" id="PTHR22573">
    <property type="entry name" value="PHOSPHOHEXOMUTASE FAMILY MEMBER"/>
    <property type="match status" value="1"/>
</dbReference>
<dbReference type="InterPro" id="IPR045244">
    <property type="entry name" value="PGM"/>
</dbReference>
<dbReference type="Pfam" id="PF02878">
    <property type="entry name" value="PGM_PMM_I"/>
    <property type="match status" value="1"/>
</dbReference>
<evidence type="ECO:0000256" key="11">
    <source>
        <dbReference type="RuleBase" id="RU004326"/>
    </source>
</evidence>
<dbReference type="SUPFAM" id="SSF55957">
    <property type="entry name" value="Phosphoglucomutase, C-terminal domain"/>
    <property type="match status" value="1"/>
</dbReference>
<dbReference type="GO" id="GO:0005829">
    <property type="term" value="C:cytosol"/>
    <property type="evidence" value="ECO:0007669"/>
    <property type="project" value="TreeGrafter"/>
</dbReference>
<sequence length="566" mass="61647">MVVRSVVKTKTFEGQKPGTSGLRKPVSVFQQIHYTENFIQATLDAIPEDQRKGCTLVVGGDGRFFMKDAIQLIVKIAAANEIGELVIGKDGIFSTPAVSCVIRKIKAQGGIILTASHNPGGPNGDFGIKYNISNGGPAPEGVTNKIFELTKSISEYKICPDVSVDLGILSSQSWNIDGHKFTVTIKDSVEDYVDLMKEIFDFPLLKAFLSGSGEQAGMKLLLDSMNGVTGPYAKRIICGELGAPESYVVRCAPLEDFGGLHPDPNLTYAPDLVEEMKKGIHGLGAAFDGDGDRNMIIGQNGFFVTPSDSVAVIAENFQCIPYFIKTGVKGFARSMPTSAAIDRVAKKNGVECFETPTGWKFFGNLMDANRLSLCGEESFGTGSDHIREKDGIWAFLAWLSILASREMSVAEVLKDFWTKYGRNFFTRYDYENVEAPPASKMMDDLRKQASEGSLIGKTFTEGQGDHKKSYAVQAMDDFSYTDPIDGSLSQKQGIRVIFSDGSRIIYRLSGTGSVGATVRVYIESYESDVTKHSLDAQIVLQPLVKIALNISDLQRVTGRDAPTVIT</sequence>
<dbReference type="GO" id="GO:0005975">
    <property type="term" value="P:carbohydrate metabolic process"/>
    <property type="evidence" value="ECO:0007669"/>
    <property type="project" value="InterPro"/>
</dbReference>
<evidence type="ECO:0000256" key="10">
    <source>
        <dbReference type="ARBA" id="ARBA00023235"/>
    </source>
</evidence>
<comment type="cofactor">
    <cofactor evidence="2">
        <name>Mg(2+)</name>
        <dbReference type="ChEBI" id="CHEBI:18420"/>
    </cofactor>
</comment>
<dbReference type="CDD" id="cd03085">
    <property type="entry name" value="PGM1"/>
    <property type="match status" value="1"/>
</dbReference>
<dbReference type="Pfam" id="PF24947">
    <property type="entry name" value="PGM1_C_vert_fung"/>
    <property type="match status" value="1"/>
</dbReference>
<dbReference type="PROSITE" id="PS00710">
    <property type="entry name" value="PGM_PMM"/>
    <property type="match status" value="1"/>
</dbReference>
<evidence type="ECO:0000259" key="13">
    <source>
        <dbReference type="Pfam" id="PF02879"/>
    </source>
</evidence>
<reference evidence="16" key="1">
    <citation type="submission" date="2025-08" db="UniProtKB">
        <authorList>
            <consortium name="RefSeq"/>
        </authorList>
    </citation>
    <scope>IDENTIFICATION</scope>
    <source>
        <tissue evidence="16">Tentacle</tissue>
    </source>
</reference>
<dbReference type="Pfam" id="PF02879">
    <property type="entry name" value="PGM_PMM_II"/>
    <property type="match status" value="1"/>
</dbReference>
<evidence type="ECO:0000256" key="3">
    <source>
        <dbReference type="ARBA" id="ARBA00004496"/>
    </source>
</evidence>
<dbReference type="FunFam" id="3.40.120.10:FF:000005">
    <property type="entry name" value="Phosphoglucomutase 5"/>
    <property type="match status" value="1"/>
</dbReference>
<feature type="domain" description="Alpha-D-phosphohexomutase alpha/beta/alpha" evidence="13">
    <location>
        <begin position="191"/>
        <end position="301"/>
    </location>
</feature>
<keyword evidence="9 11" id="KW-0460">Magnesium</keyword>
<keyword evidence="7" id="KW-0597">Phosphoprotein</keyword>
<dbReference type="SUPFAM" id="SSF53738">
    <property type="entry name" value="Phosphoglucomutase, first 3 domains"/>
    <property type="match status" value="3"/>
</dbReference>
<dbReference type="EC" id="5.4.2.2" evidence="5"/>
<dbReference type="InParanoid" id="A0A6P8J8R7"/>
<dbReference type="RefSeq" id="XP_031574168.1">
    <property type="nucleotide sequence ID" value="XM_031718308.1"/>
</dbReference>
<evidence type="ECO:0000313" key="16">
    <source>
        <dbReference type="RefSeq" id="XP_031574168.1"/>
    </source>
</evidence>
<dbReference type="Pfam" id="PF02880">
    <property type="entry name" value="PGM_PMM_III"/>
    <property type="match status" value="1"/>
</dbReference>
<dbReference type="InterPro" id="IPR005846">
    <property type="entry name" value="A-D-PHexomutase_a/b/a-III"/>
</dbReference>